<reference evidence="6 7" key="1">
    <citation type="submission" date="2018-10" db="EMBL/GenBank/DDBJ databases">
        <title>Genomic Encyclopedia of Archaeal and Bacterial Type Strains, Phase II (KMG-II): from individual species to whole genera.</title>
        <authorList>
            <person name="Goeker M."/>
        </authorList>
    </citation>
    <scope>NUCLEOTIDE SEQUENCE [LARGE SCALE GENOMIC DNA]</scope>
    <source>
        <strain evidence="6 7">DSM 29537</strain>
    </source>
</reference>
<comment type="caution">
    <text evidence="6">The sequence shown here is derived from an EMBL/GenBank/DDBJ whole genome shotgun (WGS) entry which is preliminary data.</text>
</comment>
<organism evidence="6 7">
    <name type="scientific">Flavobacterium endophyticum</name>
    <dbReference type="NCBI Taxonomy" id="1540163"/>
    <lineage>
        <taxon>Bacteria</taxon>
        <taxon>Pseudomonadati</taxon>
        <taxon>Bacteroidota</taxon>
        <taxon>Flavobacteriia</taxon>
        <taxon>Flavobacteriales</taxon>
        <taxon>Flavobacteriaceae</taxon>
        <taxon>Flavobacterium</taxon>
    </lineage>
</organism>
<dbReference type="InterPro" id="IPR041700">
    <property type="entry name" value="OMP_b-brl_3"/>
</dbReference>
<gene>
    <name evidence="6" type="ORF">CLV94_1392</name>
</gene>
<dbReference type="SUPFAM" id="SSF49478">
    <property type="entry name" value="Cna protein B-type domain"/>
    <property type="match status" value="1"/>
</dbReference>
<dbReference type="Pfam" id="PF13620">
    <property type="entry name" value="CarboxypepD_reg"/>
    <property type="match status" value="1"/>
</dbReference>
<dbReference type="Gene3D" id="2.170.130.10">
    <property type="entry name" value="TonB-dependent receptor, plug domain"/>
    <property type="match status" value="1"/>
</dbReference>
<dbReference type="InterPro" id="IPR013783">
    <property type="entry name" value="Ig-like_fold"/>
</dbReference>
<name>A0A495MLV1_9FLAO</name>
<keyword evidence="6" id="KW-0675">Receptor</keyword>
<dbReference type="Gene3D" id="2.40.170.20">
    <property type="entry name" value="TonB-dependent receptor, beta-barrel domain"/>
    <property type="match status" value="1"/>
</dbReference>
<dbReference type="Pfam" id="PF14905">
    <property type="entry name" value="OMP_b-brl_3"/>
    <property type="match status" value="1"/>
</dbReference>
<proteinExistence type="predicted"/>
<dbReference type="GO" id="GO:0009279">
    <property type="term" value="C:cell outer membrane"/>
    <property type="evidence" value="ECO:0007669"/>
    <property type="project" value="UniProtKB-SubCell"/>
</dbReference>
<dbReference type="PANTHER" id="PTHR40980:SF4">
    <property type="entry name" value="TONB-DEPENDENT RECEPTOR-LIKE BETA-BARREL DOMAIN-CONTAINING PROTEIN"/>
    <property type="match status" value="1"/>
</dbReference>
<dbReference type="SUPFAM" id="SSF56935">
    <property type="entry name" value="Porins"/>
    <property type="match status" value="1"/>
</dbReference>
<evidence type="ECO:0000256" key="2">
    <source>
        <dbReference type="ARBA" id="ARBA00023136"/>
    </source>
</evidence>
<dbReference type="InterPro" id="IPR037066">
    <property type="entry name" value="Plug_dom_sf"/>
</dbReference>
<comment type="subcellular location">
    <subcellularLocation>
        <location evidence="1">Cell outer membrane</location>
    </subcellularLocation>
</comment>
<feature type="domain" description="Outer membrane protein beta-barrel" evidence="5">
    <location>
        <begin position="386"/>
        <end position="786"/>
    </location>
</feature>
<dbReference type="InterPro" id="IPR036942">
    <property type="entry name" value="Beta-barrel_TonB_sf"/>
</dbReference>
<accession>A0A495MLV1</accession>
<evidence type="ECO:0000259" key="5">
    <source>
        <dbReference type="Pfam" id="PF14905"/>
    </source>
</evidence>
<dbReference type="OrthoDB" id="8764943at2"/>
<keyword evidence="7" id="KW-1185">Reference proteome</keyword>
<dbReference type="PANTHER" id="PTHR40980">
    <property type="entry name" value="PLUG DOMAIN-CONTAINING PROTEIN"/>
    <property type="match status" value="1"/>
</dbReference>
<dbReference type="Gene3D" id="2.60.40.10">
    <property type="entry name" value="Immunoglobulins"/>
    <property type="match status" value="1"/>
</dbReference>
<protein>
    <submittedName>
        <fullName evidence="6">Outer membrane receptor protein involved in Fe transport</fullName>
    </submittedName>
</protein>
<dbReference type="EMBL" id="RBLC01000001">
    <property type="protein sequence ID" value="RKS26335.1"/>
    <property type="molecule type" value="Genomic_DNA"/>
</dbReference>
<evidence type="ECO:0000256" key="3">
    <source>
        <dbReference type="ARBA" id="ARBA00023237"/>
    </source>
</evidence>
<dbReference type="RefSeq" id="WP_121375663.1">
    <property type="nucleotide sequence ID" value="NZ_RBLC01000001.1"/>
</dbReference>
<keyword evidence="2" id="KW-0472">Membrane</keyword>
<evidence type="ECO:0000313" key="6">
    <source>
        <dbReference type="EMBL" id="RKS26335.1"/>
    </source>
</evidence>
<sequence length="814" mass="92080">MIRLLLFLIMLVISTLTSLLYGQNTELPEKITVSGKILSEKNEAVSNAIVYLVHSSNQELAKTETTDETGKFIFQNVSKGSYLIKIGENGKTRYTGQPFDADQNLELPSVVLSAEVQNLDEVVITKTKPYIERQDGKMILNVESSIGATGSSAFEVLEKAPGVNVDNNDNISLRGKGGLLVQIDGKAVQMSGTNLANYLRGMPSGNIEKIEFITNPGSKYDASGSAIINIKMKKDKRKGTNGSISTAYGQGKYPKSNNSLSLNHRNKDVNIFGNYSFAYREGFNDLALNRRFYDNGNFTGAYVQDNFLKMNFRNHIGKIGADFYANKRHTFGIVANAVSNKFNPTGKNASDVYDETNSKASRFQTNNNSYDNWHNHSVNLNHKFAIDTLGTEWTTDFDYANYGNETEQNFKTRYFDLNNAEFQDPYFLYGDIVGDLDIYSLKTDFVKTLNNIKVETGLKTSYVKADNNLKFYDVSTGIPVFDPTKSNHFIYKENINAAYINASKQFGKWNAYLGFRVENTNITGEQLVDNTSFKNNYTQLFPSGFLSYTFNDKNSLEFNYSRRISRPSYDQLNPFKFFLDPTTYREGNPYLKPQTTHSFEMTHIFNQKIYTTLTFSRTTDNITQVIAPSEEDLQLTVQTNKNLNTADIYGLFMIVPIEITKWWNTTNSVNAYYGSYSGTVANTTLENQGNFTFNCNSVSNFKIGNGYYAEFTGNYRAREVYAFMDVDPIWYINLGFQKKFKNSTLKLAVNDVFYTNKTTADTEFTDYKEHFKVTRDTRVATVSYTYNFGSNSNPQRRRAGGAEDIKQRAGSSNG</sequence>
<evidence type="ECO:0000256" key="1">
    <source>
        <dbReference type="ARBA" id="ARBA00004442"/>
    </source>
</evidence>
<feature type="region of interest" description="Disordered" evidence="4">
    <location>
        <begin position="790"/>
        <end position="814"/>
    </location>
</feature>
<dbReference type="Proteomes" id="UP000277579">
    <property type="component" value="Unassembled WGS sequence"/>
</dbReference>
<evidence type="ECO:0000256" key="4">
    <source>
        <dbReference type="SAM" id="MobiDB-lite"/>
    </source>
</evidence>
<evidence type="ECO:0000313" key="7">
    <source>
        <dbReference type="Proteomes" id="UP000277579"/>
    </source>
</evidence>
<keyword evidence="3" id="KW-0998">Cell outer membrane</keyword>
<dbReference type="AlphaFoldDB" id="A0A495MLV1"/>